<sequence>MNFASLAVQVRLEGAAEGRASALQTEWQRQPVAWPTALTLTVMPGPVEPGDTGAIQLARTLHGDLPFVVSGETYRLQDGSLELQLNGQQGQLAFTPQVPPAALQLAHSEAQRAAGLLPLHAAVLTRDGRTLAITGPSGAGKSTAALRLLGRGWALVAEDHAWYHPERGEVVGWDRGLRLRRESLERFAPEPLAAGLPLDPMGKYVLDPPRHTGAVPLTRLIVLGRPLDRLGAVAAVWGMVGAPLTRAARAASQRGVERLLAQVPVEGVDRDLLVERST</sequence>
<evidence type="ECO:0008006" key="3">
    <source>
        <dbReference type="Google" id="ProtNLM"/>
    </source>
</evidence>
<reference evidence="2" key="1">
    <citation type="journal article" date="2019" name="Int. J. Syst. Evol. Microbiol.">
        <title>The Global Catalogue of Microorganisms (GCM) 10K type strain sequencing project: providing services to taxonomists for standard genome sequencing and annotation.</title>
        <authorList>
            <consortium name="The Broad Institute Genomics Platform"/>
            <consortium name="The Broad Institute Genome Sequencing Center for Infectious Disease"/>
            <person name="Wu L."/>
            <person name="Ma J."/>
        </authorList>
    </citation>
    <scope>NUCLEOTIDE SEQUENCE [LARGE SCALE GENOMIC DNA]</scope>
    <source>
        <strain evidence="2">CCUG 39970</strain>
    </source>
</reference>
<dbReference type="InterPro" id="IPR027417">
    <property type="entry name" value="P-loop_NTPase"/>
</dbReference>
<dbReference type="EMBL" id="JBHSEG010000013">
    <property type="protein sequence ID" value="MFC4455997.1"/>
    <property type="molecule type" value="Genomic_DNA"/>
</dbReference>
<keyword evidence="2" id="KW-1185">Reference proteome</keyword>
<evidence type="ECO:0000313" key="2">
    <source>
        <dbReference type="Proteomes" id="UP001595939"/>
    </source>
</evidence>
<name>A0ABV8YDD9_9DEIO</name>
<accession>A0ABV8YDD9</accession>
<proteinExistence type="predicted"/>
<dbReference type="Gene3D" id="3.40.50.300">
    <property type="entry name" value="P-loop containing nucleotide triphosphate hydrolases"/>
    <property type="match status" value="1"/>
</dbReference>
<evidence type="ECO:0000313" key="1">
    <source>
        <dbReference type="EMBL" id="MFC4455997.1"/>
    </source>
</evidence>
<gene>
    <name evidence="1" type="ORF">ACFO0P_19620</name>
</gene>
<dbReference type="SUPFAM" id="SSF52540">
    <property type="entry name" value="P-loop containing nucleoside triphosphate hydrolases"/>
    <property type="match status" value="1"/>
</dbReference>
<comment type="caution">
    <text evidence="1">The sequence shown here is derived from an EMBL/GenBank/DDBJ whole genome shotgun (WGS) entry which is preliminary data.</text>
</comment>
<organism evidence="1 2">
    <name type="scientific">Deinococcus sonorensis</name>
    <dbReference type="NCBI Taxonomy" id="309891"/>
    <lineage>
        <taxon>Bacteria</taxon>
        <taxon>Thermotogati</taxon>
        <taxon>Deinococcota</taxon>
        <taxon>Deinococci</taxon>
        <taxon>Deinococcales</taxon>
        <taxon>Deinococcaceae</taxon>
        <taxon>Deinococcus</taxon>
    </lineage>
</organism>
<dbReference type="RefSeq" id="WP_350243499.1">
    <property type="nucleotide sequence ID" value="NZ_JBHSEG010000013.1"/>
</dbReference>
<dbReference type="Proteomes" id="UP001595939">
    <property type="component" value="Unassembled WGS sequence"/>
</dbReference>
<dbReference type="SUPFAM" id="SSF53795">
    <property type="entry name" value="PEP carboxykinase-like"/>
    <property type="match status" value="1"/>
</dbReference>
<protein>
    <recommendedName>
        <fullName evidence="3">Serine kinase</fullName>
    </recommendedName>
</protein>